<dbReference type="InterPro" id="IPR053157">
    <property type="entry name" value="Sterol_Uptake_Regulator"/>
</dbReference>
<dbReference type="PANTHER" id="PTHR47784:SF5">
    <property type="entry name" value="STEROL UPTAKE CONTROL PROTEIN 2"/>
    <property type="match status" value="1"/>
</dbReference>
<dbReference type="AlphaFoldDB" id="A0A8H4SV46"/>
<protein>
    <submittedName>
        <fullName evidence="2">Uncharacterized protein</fullName>
    </submittedName>
</protein>
<evidence type="ECO:0000313" key="2">
    <source>
        <dbReference type="EMBL" id="KAF4946416.1"/>
    </source>
</evidence>
<dbReference type="Pfam" id="PF11951">
    <property type="entry name" value="Fungal_trans_2"/>
    <property type="match status" value="1"/>
</dbReference>
<dbReference type="PANTHER" id="PTHR47784">
    <property type="entry name" value="STEROL UPTAKE CONTROL PROTEIN 2"/>
    <property type="match status" value="1"/>
</dbReference>
<evidence type="ECO:0000256" key="1">
    <source>
        <dbReference type="ARBA" id="ARBA00023242"/>
    </source>
</evidence>
<organism evidence="2 3">
    <name type="scientific">Fusarium sarcochroum</name>
    <dbReference type="NCBI Taxonomy" id="1208366"/>
    <lineage>
        <taxon>Eukaryota</taxon>
        <taxon>Fungi</taxon>
        <taxon>Dikarya</taxon>
        <taxon>Ascomycota</taxon>
        <taxon>Pezizomycotina</taxon>
        <taxon>Sordariomycetes</taxon>
        <taxon>Hypocreomycetidae</taxon>
        <taxon>Hypocreales</taxon>
        <taxon>Nectriaceae</taxon>
        <taxon>Fusarium</taxon>
        <taxon>Fusarium lateritium species complex</taxon>
    </lineage>
</organism>
<gene>
    <name evidence="2" type="ORF">FSARC_14203</name>
</gene>
<dbReference type="GO" id="GO:0001228">
    <property type="term" value="F:DNA-binding transcription activator activity, RNA polymerase II-specific"/>
    <property type="evidence" value="ECO:0007669"/>
    <property type="project" value="TreeGrafter"/>
</dbReference>
<dbReference type="OrthoDB" id="3546279at2759"/>
<evidence type="ECO:0000313" key="3">
    <source>
        <dbReference type="Proteomes" id="UP000622797"/>
    </source>
</evidence>
<accession>A0A8H4SV46</accession>
<keyword evidence="3" id="KW-1185">Reference proteome</keyword>
<dbReference type="InterPro" id="IPR021858">
    <property type="entry name" value="Fun_TF"/>
</dbReference>
<reference evidence="2" key="1">
    <citation type="journal article" date="2020" name="BMC Genomics">
        <title>Correction to: Identification and distribution of gene clusters required for synthesis of sphingolipid metabolism inhibitors in diverse species of the filamentous fungus Fusarium.</title>
        <authorList>
            <person name="Kim H.S."/>
            <person name="Lohmar J.M."/>
            <person name="Busman M."/>
            <person name="Brown D.W."/>
            <person name="Naumann T.A."/>
            <person name="Divon H.H."/>
            <person name="Lysoe E."/>
            <person name="Uhlig S."/>
            <person name="Proctor R.H."/>
        </authorList>
    </citation>
    <scope>NUCLEOTIDE SEQUENCE</scope>
    <source>
        <strain evidence="2">NRRL 20472</strain>
    </source>
</reference>
<sequence>MYKHSGLSVTCQVTFPEIAFKHPFVMQALLGLTALHIAYLDPQQRLKHIADAAHCHNQGLEGFRNALNSTNDGIADALFIWSSLNLCYVFGISGRLGEDLGDEFSNGNRKDRMLGVEWIPMVRGIQAILVPTFPTVRSGQLSELLIIGNFEDIDPDKEMNPDDQHFCQTRSAWENSTDAQTYEKTLSVLRRCRMFMAQFTTMHVESPNESEFNRLWQGVFLFVPFAPEEYFTLLHQRQPPALILYAYYGALLHSNNDSWFLEGWGHDIVEVVDDLLGSYWRSWITWPLEVVGLDR</sequence>
<keyword evidence="1" id="KW-0539">Nucleus</keyword>
<reference evidence="2" key="2">
    <citation type="submission" date="2020-05" db="EMBL/GenBank/DDBJ databases">
        <authorList>
            <person name="Kim H.-S."/>
            <person name="Proctor R.H."/>
            <person name="Brown D.W."/>
        </authorList>
    </citation>
    <scope>NUCLEOTIDE SEQUENCE</scope>
    <source>
        <strain evidence="2">NRRL 20472</strain>
    </source>
</reference>
<dbReference type="Proteomes" id="UP000622797">
    <property type="component" value="Unassembled WGS sequence"/>
</dbReference>
<name>A0A8H4SV46_9HYPO</name>
<proteinExistence type="predicted"/>
<dbReference type="EMBL" id="JABEXW010001168">
    <property type="protein sequence ID" value="KAF4946416.1"/>
    <property type="molecule type" value="Genomic_DNA"/>
</dbReference>
<comment type="caution">
    <text evidence="2">The sequence shown here is derived from an EMBL/GenBank/DDBJ whole genome shotgun (WGS) entry which is preliminary data.</text>
</comment>